<evidence type="ECO:0000313" key="1">
    <source>
        <dbReference type="EMBL" id="GFD15723.1"/>
    </source>
</evidence>
<name>A0A699U0Y3_TANCI</name>
<dbReference type="EMBL" id="BKCJ011288475">
    <property type="protein sequence ID" value="GFD15723.1"/>
    <property type="molecule type" value="Genomic_DNA"/>
</dbReference>
<protein>
    <recommendedName>
        <fullName evidence="2">Reverse transcriptase domain-containing protein</fullName>
    </recommendedName>
</protein>
<evidence type="ECO:0008006" key="2">
    <source>
        <dbReference type="Google" id="ProtNLM"/>
    </source>
</evidence>
<dbReference type="PANTHER" id="PTHR33067:SF9">
    <property type="entry name" value="RNA-DIRECTED DNA POLYMERASE"/>
    <property type="match status" value="1"/>
</dbReference>
<proteinExistence type="predicted"/>
<dbReference type="InterPro" id="IPR021109">
    <property type="entry name" value="Peptidase_aspartic_dom_sf"/>
</dbReference>
<reference evidence="1" key="1">
    <citation type="journal article" date="2019" name="Sci. Rep.">
        <title>Draft genome of Tanacetum cinerariifolium, the natural source of mosquito coil.</title>
        <authorList>
            <person name="Yamashiro T."/>
            <person name="Shiraishi A."/>
            <person name="Satake H."/>
            <person name="Nakayama K."/>
        </authorList>
    </citation>
    <scope>NUCLEOTIDE SEQUENCE</scope>
</reference>
<dbReference type="Gene3D" id="2.40.70.10">
    <property type="entry name" value="Acid Proteases"/>
    <property type="match status" value="1"/>
</dbReference>
<gene>
    <name evidence="1" type="ORF">Tci_887692</name>
</gene>
<feature type="non-terminal residue" evidence="1">
    <location>
        <position position="1"/>
    </location>
</feature>
<sequence>SFVAEEEGDTSGTLPCHLRHKELNPGSFTLPCTISNLNLYAMADLGASVNIMPKLIFEHLKLANLKETSMVVEMADMTKKAPLGIVENIKVKFNKFLFPSDFVIIDMLRESNETMILEGHF</sequence>
<dbReference type="AlphaFoldDB" id="A0A699U0Y3"/>
<comment type="caution">
    <text evidence="1">The sequence shown here is derived from an EMBL/GenBank/DDBJ whole genome shotgun (WGS) entry which is preliminary data.</text>
</comment>
<accession>A0A699U0Y3</accession>
<dbReference type="PANTHER" id="PTHR33067">
    <property type="entry name" value="RNA-DIRECTED DNA POLYMERASE-RELATED"/>
    <property type="match status" value="1"/>
</dbReference>
<organism evidence="1">
    <name type="scientific">Tanacetum cinerariifolium</name>
    <name type="common">Dalmatian daisy</name>
    <name type="synonym">Chrysanthemum cinerariifolium</name>
    <dbReference type="NCBI Taxonomy" id="118510"/>
    <lineage>
        <taxon>Eukaryota</taxon>
        <taxon>Viridiplantae</taxon>
        <taxon>Streptophyta</taxon>
        <taxon>Embryophyta</taxon>
        <taxon>Tracheophyta</taxon>
        <taxon>Spermatophyta</taxon>
        <taxon>Magnoliopsida</taxon>
        <taxon>eudicotyledons</taxon>
        <taxon>Gunneridae</taxon>
        <taxon>Pentapetalae</taxon>
        <taxon>asterids</taxon>
        <taxon>campanulids</taxon>
        <taxon>Asterales</taxon>
        <taxon>Asteraceae</taxon>
        <taxon>Asteroideae</taxon>
        <taxon>Anthemideae</taxon>
        <taxon>Anthemidinae</taxon>
        <taxon>Tanacetum</taxon>
    </lineage>
</organism>
<dbReference type="CDD" id="cd00303">
    <property type="entry name" value="retropepsin_like"/>
    <property type="match status" value="1"/>
</dbReference>